<dbReference type="RefSeq" id="WP_006374480.1">
    <property type="nucleotide sequence ID" value="NZ_AEJB01000101.1"/>
</dbReference>
<feature type="transmembrane region" description="Helical" evidence="2">
    <location>
        <begin position="76"/>
        <end position="96"/>
    </location>
</feature>
<evidence type="ECO:0000313" key="3">
    <source>
        <dbReference type="EMBL" id="ELP70223.1"/>
    </source>
</evidence>
<reference evidence="3 4" key="1">
    <citation type="journal article" date="2011" name="Plasmid">
        <title>Streptomyces turgidiscabies Car8 contains a modular pathogenicity island that shares virulence genes with other actinobacterial plant pathogens.</title>
        <authorList>
            <person name="Huguet-Tapia J.C."/>
            <person name="Badger J.H."/>
            <person name="Loria R."/>
            <person name="Pettis G.S."/>
        </authorList>
    </citation>
    <scope>NUCLEOTIDE SEQUENCE [LARGE SCALE GENOMIC DNA]</scope>
    <source>
        <strain evidence="3 4">Car8</strain>
    </source>
</reference>
<feature type="compositionally biased region" description="Pro residues" evidence="1">
    <location>
        <begin position="255"/>
        <end position="266"/>
    </location>
</feature>
<name>L7FFQ0_STRT8</name>
<feature type="compositionally biased region" description="Low complexity" evidence="1">
    <location>
        <begin position="186"/>
        <end position="219"/>
    </location>
</feature>
<sequence>MATGSAGTFPRGPWENAAEFGHTHDPHEVTVQLDGVGRQVEELLVRQATDGAEAGAGDGPVFVDETGRRSRRYRRIGIVVGTACAVYAVVIVATLLSGNSDAPWLPVPGQQDEQPAGKVDTSPLPAESVLPSDSAGVTAAPGASVSAGATPSKGAAAAVTADASASASQNPGPSVSARPSASAGKPDPGTSTPGPDPEPSVSVSNSPAPSPSESVAASPDPSPSPTGDGGTVAGGPSEPTPIAEGSAEPSAPGDPVSPPTSPGVTA</sequence>
<comment type="caution">
    <text evidence="3">The sequence shown here is derived from an EMBL/GenBank/DDBJ whole genome shotgun (WGS) entry which is preliminary data.</text>
</comment>
<feature type="compositionally biased region" description="Low complexity" evidence="1">
    <location>
        <begin position="146"/>
        <end position="168"/>
    </location>
</feature>
<dbReference type="PATRIC" id="fig|698760.3.peg.1132"/>
<dbReference type="EMBL" id="AEJB01000101">
    <property type="protein sequence ID" value="ELP70223.1"/>
    <property type="molecule type" value="Genomic_DNA"/>
</dbReference>
<feature type="region of interest" description="Disordered" evidence="1">
    <location>
        <begin position="1"/>
        <end position="21"/>
    </location>
</feature>
<dbReference type="STRING" id="85558.T45_04365"/>
<keyword evidence="4" id="KW-1185">Reference proteome</keyword>
<gene>
    <name evidence="3" type="ORF">STRTUCAR8_04410</name>
</gene>
<organism evidence="3 4">
    <name type="scientific">Streptomyces turgidiscabies (strain Car8)</name>
    <dbReference type="NCBI Taxonomy" id="698760"/>
    <lineage>
        <taxon>Bacteria</taxon>
        <taxon>Bacillati</taxon>
        <taxon>Actinomycetota</taxon>
        <taxon>Actinomycetes</taxon>
        <taxon>Kitasatosporales</taxon>
        <taxon>Streptomycetaceae</taxon>
        <taxon>Streptomyces</taxon>
    </lineage>
</organism>
<dbReference type="GeneID" id="97403247"/>
<dbReference type="Proteomes" id="UP000010931">
    <property type="component" value="Unassembled WGS sequence"/>
</dbReference>
<protein>
    <submittedName>
        <fullName evidence="3">Uncharacterized protein</fullName>
    </submittedName>
</protein>
<accession>L7FFQ0</accession>
<keyword evidence="2" id="KW-0812">Transmembrane</keyword>
<evidence type="ECO:0000313" key="4">
    <source>
        <dbReference type="Proteomes" id="UP000010931"/>
    </source>
</evidence>
<keyword evidence="2" id="KW-1133">Transmembrane helix</keyword>
<evidence type="ECO:0000256" key="2">
    <source>
        <dbReference type="SAM" id="Phobius"/>
    </source>
</evidence>
<feature type="compositionally biased region" description="Polar residues" evidence="1">
    <location>
        <begin position="169"/>
        <end position="179"/>
    </location>
</feature>
<feature type="region of interest" description="Disordered" evidence="1">
    <location>
        <begin position="105"/>
        <end position="266"/>
    </location>
</feature>
<proteinExistence type="predicted"/>
<dbReference type="AlphaFoldDB" id="L7FFQ0"/>
<evidence type="ECO:0000256" key="1">
    <source>
        <dbReference type="SAM" id="MobiDB-lite"/>
    </source>
</evidence>
<keyword evidence="2" id="KW-0472">Membrane</keyword>